<keyword evidence="5" id="KW-0479">Metal-binding</keyword>
<evidence type="ECO:0000256" key="1">
    <source>
        <dbReference type="ARBA" id="ARBA00000546"/>
    </source>
</evidence>
<comment type="similarity">
    <text evidence="3 11">Belongs to the glycosyl hydrolase 14 family.</text>
</comment>
<dbReference type="Gene3D" id="3.20.20.80">
    <property type="entry name" value="Glycosidases"/>
    <property type="match status" value="1"/>
</dbReference>
<dbReference type="PROSITE" id="PS00506">
    <property type="entry name" value="BETA_AMYLASE_1"/>
    <property type="match status" value="1"/>
</dbReference>
<organism evidence="12 13">
    <name type="scientific">Rheinheimera baltica</name>
    <dbReference type="NCBI Taxonomy" id="67576"/>
    <lineage>
        <taxon>Bacteria</taxon>
        <taxon>Pseudomonadati</taxon>
        <taxon>Pseudomonadota</taxon>
        <taxon>Gammaproteobacteria</taxon>
        <taxon>Chromatiales</taxon>
        <taxon>Chromatiaceae</taxon>
        <taxon>Rheinheimera</taxon>
    </lineage>
</organism>
<evidence type="ECO:0000256" key="11">
    <source>
        <dbReference type="RuleBase" id="RU000509"/>
    </source>
</evidence>
<keyword evidence="7 11" id="KW-0378">Hydrolase</keyword>
<dbReference type="EMBL" id="JAPJDZ010000011">
    <property type="protein sequence ID" value="MDP5135602.1"/>
    <property type="molecule type" value="Genomic_DNA"/>
</dbReference>
<name>A0ABT9HWV2_9GAMM</name>
<comment type="caution">
    <text evidence="12">The sequence shown here is derived from an EMBL/GenBank/DDBJ whole genome shotgun (WGS) entry which is preliminary data.</text>
</comment>
<evidence type="ECO:0000256" key="8">
    <source>
        <dbReference type="ARBA" id="ARBA00023277"/>
    </source>
</evidence>
<comment type="catalytic activity">
    <reaction evidence="1 11">
        <text>Hydrolysis of (1-&gt;4)-alpha-D-glucosidic linkages in polysaccharides so as to remove successive maltose units from the non-reducing ends of the chains.</text>
        <dbReference type="EC" id="3.2.1.2"/>
    </reaction>
</comment>
<keyword evidence="6" id="KW-0732">Signal</keyword>
<evidence type="ECO:0000256" key="2">
    <source>
        <dbReference type="ARBA" id="ARBA00001913"/>
    </source>
</evidence>
<accession>A0ABT9HWV2</accession>
<dbReference type="PROSITE" id="PS00679">
    <property type="entry name" value="BETA_AMYLASE_2"/>
    <property type="match status" value="1"/>
</dbReference>
<dbReference type="PANTHER" id="PTHR31352">
    <property type="entry name" value="BETA-AMYLASE 1, CHLOROPLASTIC"/>
    <property type="match status" value="1"/>
</dbReference>
<keyword evidence="9 11" id="KW-0326">Glycosidase</keyword>
<evidence type="ECO:0000256" key="9">
    <source>
        <dbReference type="ARBA" id="ARBA00023295"/>
    </source>
</evidence>
<dbReference type="InterPro" id="IPR000125">
    <property type="entry name" value="Glyco_hydro_14A_bac"/>
</dbReference>
<evidence type="ECO:0000313" key="12">
    <source>
        <dbReference type="EMBL" id="MDP5135602.1"/>
    </source>
</evidence>
<dbReference type="InterPro" id="IPR017853">
    <property type="entry name" value="GH"/>
</dbReference>
<dbReference type="PRINTS" id="PR00841">
    <property type="entry name" value="GLHYDLASE14A"/>
</dbReference>
<keyword evidence="8 11" id="KW-0119">Carbohydrate metabolism</keyword>
<reference evidence="12 13" key="1">
    <citation type="submission" date="2022-11" db="EMBL/GenBank/DDBJ databases">
        <title>Viruses from the air-sea interface of a natural surface slick.</title>
        <authorList>
            <person name="Rahlff J."/>
            <person name="Holmfeldt K."/>
        </authorList>
    </citation>
    <scope>NUCLEOTIDE SEQUENCE [LARGE SCALE GENOMIC DNA]</scope>
    <source>
        <strain evidence="12 13">SMS4</strain>
    </source>
</reference>
<sequence>MAPLLVEDRPSFRLQLAEAKRLGVGGVSVDVWWGMVEAEADQVFDWRYYDDIFADISAAGLNIVPIMSFHQCGGNVGDNCNIPLPGWIWQHYINKGITQTDLQYKSEYGNYSAETVSLWADHVVIQQYSEFIQAFSQHFQHLSNRLAEINISMGPAGELRYPSYNSHDDGKSAYPTRGSFQAYSTLAVQDFRQAMQSKYGDIVKLNASWNTQHTDFKEVMPPLDGNQFINSGQHRYSQYGKDFIDWYHLSLIAHGNRMLKAADAALADTFNAVPLGYKIPGIHWKMAIDDYSARSAELAAGLLHSDWPYHEGNGYGYIHMVAVAKQLNSKQAGSSQPGHKQRQVILHFTALEMQDSPMPPSYSMAKTLVRWLGEEAKRQQATIKGENALSAGVEHVSGWDNMQQALQNSHYSGLTILRLEQVTNNETGKQGLKTLIQTK</sequence>
<dbReference type="PRINTS" id="PR00750">
    <property type="entry name" value="BETAAMYLASE"/>
</dbReference>
<dbReference type="Pfam" id="PF01373">
    <property type="entry name" value="Glyco_hydro_14"/>
    <property type="match status" value="1"/>
</dbReference>
<evidence type="ECO:0000256" key="7">
    <source>
        <dbReference type="ARBA" id="ARBA00022801"/>
    </source>
</evidence>
<evidence type="ECO:0000256" key="5">
    <source>
        <dbReference type="ARBA" id="ARBA00022723"/>
    </source>
</evidence>
<dbReference type="PANTHER" id="PTHR31352:SF1">
    <property type="entry name" value="BETA-AMYLASE 3, CHLOROPLASTIC"/>
    <property type="match status" value="1"/>
</dbReference>
<evidence type="ECO:0000256" key="10">
    <source>
        <dbReference type="ARBA" id="ARBA00023326"/>
    </source>
</evidence>
<dbReference type="InterPro" id="IPR001554">
    <property type="entry name" value="Glyco_hydro_14"/>
</dbReference>
<evidence type="ECO:0000256" key="4">
    <source>
        <dbReference type="ARBA" id="ARBA00012594"/>
    </source>
</evidence>
<evidence type="ECO:0000313" key="13">
    <source>
        <dbReference type="Proteomes" id="UP001231109"/>
    </source>
</evidence>
<dbReference type="RefSeq" id="WP_305974651.1">
    <property type="nucleotide sequence ID" value="NZ_JAPJDZ010000011.1"/>
</dbReference>
<dbReference type="Proteomes" id="UP001231109">
    <property type="component" value="Unassembled WGS sequence"/>
</dbReference>
<comment type="cofactor">
    <cofactor evidence="2">
        <name>Ca(2+)</name>
        <dbReference type="ChEBI" id="CHEBI:29108"/>
    </cofactor>
</comment>
<dbReference type="InterPro" id="IPR018238">
    <property type="entry name" value="Glyco_hydro_14_CS"/>
</dbReference>
<keyword evidence="13" id="KW-1185">Reference proteome</keyword>
<dbReference type="EC" id="3.2.1.2" evidence="4 11"/>
<keyword evidence="10 11" id="KW-0624">Polysaccharide degradation</keyword>
<protein>
    <recommendedName>
        <fullName evidence="4 11">Beta-amylase</fullName>
        <ecNumber evidence="4 11">3.2.1.2</ecNumber>
    </recommendedName>
</protein>
<evidence type="ECO:0000256" key="6">
    <source>
        <dbReference type="ARBA" id="ARBA00022729"/>
    </source>
</evidence>
<proteinExistence type="inferred from homology"/>
<evidence type="ECO:0000256" key="3">
    <source>
        <dbReference type="ARBA" id="ARBA00005652"/>
    </source>
</evidence>
<dbReference type="SUPFAM" id="SSF51445">
    <property type="entry name" value="(Trans)glycosidases"/>
    <property type="match status" value="1"/>
</dbReference>
<gene>
    <name evidence="12" type="ORF">ORJ04_06530</name>
</gene>